<dbReference type="Gene3D" id="3.30.2310.20">
    <property type="entry name" value="RelE-like"/>
    <property type="match status" value="1"/>
</dbReference>
<organism evidence="1 2">
    <name type="scientific">Pseudocitrobacter corydidari</name>
    <dbReference type="NCBI Taxonomy" id="2891570"/>
    <lineage>
        <taxon>Bacteria</taxon>
        <taxon>Pseudomonadati</taxon>
        <taxon>Pseudomonadota</taxon>
        <taxon>Gammaproteobacteria</taxon>
        <taxon>Enterobacterales</taxon>
        <taxon>Enterobacteriaceae</taxon>
        <taxon>Pseudocitrobacter</taxon>
    </lineage>
</organism>
<name>A0ABY3S3F8_9ENTR</name>
<reference evidence="1 2" key="1">
    <citation type="journal article" date="2022" name="Int. J. Syst. Evol. Microbiol.">
        <title>Pseudocitrobacter corydidari sp. nov., isolated from the Asian emerald cockroach Corydidarum magnifica.</title>
        <authorList>
            <person name="Guzman J."/>
            <person name="Poehlein A."/>
            <person name="Glaeser S.P."/>
            <person name="Schwengers O."/>
            <person name="Blom J."/>
            <person name="Hollensteiner J."/>
            <person name="Kampfer P."/>
            <person name="Vilcinskas A."/>
        </authorList>
    </citation>
    <scope>NUCLEOTIDE SEQUENCE [LARGE SCALE GENOMIC DNA]</scope>
    <source>
        <strain evidence="1">G163CM</strain>
    </source>
</reference>
<dbReference type="SUPFAM" id="SSF143011">
    <property type="entry name" value="RelE-like"/>
    <property type="match status" value="1"/>
</dbReference>
<dbReference type="InterPro" id="IPR035093">
    <property type="entry name" value="RelE/ParE_toxin_dom_sf"/>
</dbReference>
<evidence type="ECO:0000313" key="1">
    <source>
        <dbReference type="EMBL" id="UGS41247.1"/>
    </source>
</evidence>
<dbReference type="EMBL" id="CP087880">
    <property type="protein sequence ID" value="UGS41247.1"/>
    <property type="molecule type" value="Genomic_DNA"/>
</dbReference>
<protein>
    <submittedName>
        <fullName evidence="1">Toxin HigB-1</fullName>
    </submittedName>
</protein>
<gene>
    <name evidence="1" type="primary">higB-1</name>
    <name evidence="1" type="ORF">G163CM_19490</name>
</gene>
<evidence type="ECO:0000313" key="2">
    <source>
        <dbReference type="Proteomes" id="UP001199659"/>
    </source>
</evidence>
<sequence length="101" mass="11863">MPQKLFNIGSFRDRWLADFFNYAAPHKLIPGEIHSGLARKLDIINAATCWQDLKSPPGNRYERLQGKLKGYSSIRVNKQYRVIFKWTDGKAYDLYLDPHEY</sequence>
<dbReference type="Pfam" id="PF05015">
    <property type="entry name" value="HigB-like_toxin"/>
    <property type="match status" value="1"/>
</dbReference>
<dbReference type="PANTHER" id="PTHR40266">
    <property type="entry name" value="TOXIN HIGB-1"/>
    <property type="match status" value="1"/>
</dbReference>
<keyword evidence="2" id="KW-1185">Reference proteome</keyword>
<accession>A0ABY3S3F8</accession>
<proteinExistence type="predicted"/>
<dbReference type="RefSeq" id="WP_231827863.1">
    <property type="nucleotide sequence ID" value="NZ_CP087880.1"/>
</dbReference>
<dbReference type="InterPro" id="IPR007711">
    <property type="entry name" value="HigB-1"/>
</dbReference>
<dbReference type="Proteomes" id="UP001199659">
    <property type="component" value="Chromosome"/>
</dbReference>
<dbReference type="PANTHER" id="PTHR40266:SF2">
    <property type="entry name" value="TOXIN HIGB-1"/>
    <property type="match status" value="1"/>
</dbReference>